<accession>A0ABT7ISC7</accession>
<gene>
    <name evidence="2" type="ORF">QNN03_03425</name>
</gene>
<keyword evidence="3" id="KW-1185">Reference proteome</keyword>
<protein>
    <submittedName>
        <fullName evidence="2">Uncharacterized protein</fullName>
    </submittedName>
</protein>
<evidence type="ECO:0000256" key="1">
    <source>
        <dbReference type="SAM" id="MobiDB-lite"/>
    </source>
</evidence>
<comment type="caution">
    <text evidence="2">The sequence shown here is derived from an EMBL/GenBank/DDBJ whole genome shotgun (WGS) entry which is preliminary data.</text>
</comment>
<feature type="region of interest" description="Disordered" evidence="1">
    <location>
        <begin position="292"/>
        <end position="338"/>
    </location>
</feature>
<proteinExistence type="predicted"/>
<name>A0ABT7ISC7_9ACTN</name>
<evidence type="ECO:0000313" key="2">
    <source>
        <dbReference type="EMBL" id="MDL2075488.1"/>
    </source>
</evidence>
<evidence type="ECO:0000313" key="3">
    <source>
        <dbReference type="Proteomes" id="UP001241926"/>
    </source>
</evidence>
<feature type="compositionally biased region" description="Polar residues" evidence="1">
    <location>
        <begin position="306"/>
        <end position="328"/>
    </location>
</feature>
<dbReference type="RefSeq" id="WP_093722018.1">
    <property type="nucleotide sequence ID" value="NZ_JASJUS010000002.1"/>
</dbReference>
<organism evidence="2 3">
    <name type="scientific">Streptomyces fuscus</name>
    <dbReference type="NCBI Taxonomy" id="3048495"/>
    <lineage>
        <taxon>Bacteria</taxon>
        <taxon>Bacillati</taxon>
        <taxon>Actinomycetota</taxon>
        <taxon>Actinomycetes</taxon>
        <taxon>Kitasatosporales</taxon>
        <taxon>Streptomycetaceae</taxon>
        <taxon>Streptomyces</taxon>
    </lineage>
</organism>
<reference evidence="2 3" key="1">
    <citation type="submission" date="2023-05" db="EMBL/GenBank/DDBJ databases">
        <title>Streptomyces fuscus sp. nov., a brown-black pigment producing actinomyces isolated from dry sand of Sea duck farm.</title>
        <authorList>
            <person name="Xie J."/>
            <person name="Shen N."/>
        </authorList>
    </citation>
    <scope>NUCLEOTIDE SEQUENCE [LARGE SCALE GENOMIC DNA]</scope>
    <source>
        <strain evidence="2 3">GXMU-J15</strain>
    </source>
</reference>
<sequence length="338" mass="35423">MEGPELSYFFGPHLLGLRKTPEKEKASLTVHLGQRSGSGGRGVRVFGPDGRLLRRWSFHGMGGIPPLLPPFAAMNGQYAVVQAAVLAEGDRVVALIGGVGSPRNSVALALGGRGWRMVSSQYLVVDRATGHTLPYQLPMELRGVDLDAVRAAGLADGPDAVDATPGGPTALPGLGAAEDGGAYAWSGDLRRVQSPLTGPYLQVRPERLLATVDRGARLGPAHLVRLCCTGTDRCELEEWDVTPSVWPPEAADGLPAASRLRLLLPGTRSADEAADLLHERLTSLPAAKGTVLCPAEPRTPREHPAGSTTWGSTRPAPRSSTQPSSVGSSDPRAAVATT</sequence>
<dbReference type="Proteomes" id="UP001241926">
    <property type="component" value="Unassembled WGS sequence"/>
</dbReference>
<dbReference type="EMBL" id="JASJUS010000002">
    <property type="protein sequence ID" value="MDL2075488.1"/>
    <property type="molecule type" value="Genomic_DNA"/>
</dbReference>